<feature type="compositionally biased region" description="Polar residues" evidence="1">
    <location>
        <begin position="110"/>
        <end position="131"/>
    </location>
</feature>
<evidence type="ECO:0000313" key="2">
    <source>
        <dbReference type="EMBL" id="DAE00591.1"/>
    </source>
</evidence>
<dbReference type="InterPro" id="IPR010781">
    <property type="entry name" value="DUF1376"/>
</dbReference>
<proteinExistence type="predicted"/>
<organism evidence="2">
    <name type="scientific">Myoviridae sp. ctakU3</name>
    <dbReference type="NCBI Taxonomy" id="2825135"/>
    <lineage>
        <taxon>Viruses</taxon>
        <taxon>Duplodnaviria</taxon>
        <taxon>Heunggongvirae</taxon>
        <taxon>Uroviricota</taxon>
        <taxon>Caudoviricetes</taxon>
    </lineage>
</organism>
<dbReference type="Pfam" id="PF07120">
    <property type="entry name" value="DUF1376"/>
    <property type="match status" value="1"/>
</dbReference>
<accession>A0A8S5P0I8</accession>
<evidence type="ECO:0008006" key="3">
    <source>
        <dbReference type="Google" id="ProtNLM"/>
    </source>
</evidence>
<evidence type="ECO:0000256" key="1">
    <source>
        <dbReference type="SAM" id="MobiDB-lite"/>
    </source>
</evidence>
<sequence length="301" mass="34489">MNFFQFHIGDWLSGTSLLTKVEKAIYLELLIRYYSEERPIMQVECKRIANGYAPDELDALNYVLSTFFTLNNGCYHHKRCDKEIAHATEKSDKRRAAANARWNNGDKGESGNNSPQNGEQTDSNSNANAMQNECNSNANAMHYQTPDSRLQTPDLYSSRTNKVPGDLGLGNATDICPYEMIKQAFNETLPELPAVTRLSETRKKTMRARWNDEIKRLGITNQAEGIKHFTEFFKKVKESDFLTGKKTEWRADFDWLLKASNFLKTLEGKYDNTKLHNHGRTQYGADCESDSYDFSRFGRVS</sequence>
<feature type="compositionally biased region" description="Polar residues" evidence="1">
    <location>
        <begin position="145"/>
        <end position="161"/>
    </location>
</feature>
<name>A0A8S5P0I8_9CAUD</name>
<dbReference type="EMBL" id="BK015306">
    <property type="protein sequence ID" value="DAE00591.1"/>
    <property type="molecule type" value="Genomic_DNA"/>
</dbReference>
<protein>
    <recommendedName>
        <fullName evidence="3">DUF1376 domain-containing protein</fullName>
    </recommendedName>
</protein>
<reference evidence="2" key="1">
    <citation type="journal article" date="2021" name="Proc. Natl. Acad. Sci. U.S.A.">
        <title>A Catalog of Tens of Thousands of Viruses from Human Metagenomes Reveals Hidden Associations with Chronic Diseases.</title>
        <authorList>
            <person name="Tisza M.J."/>
            <person name="Buck C.B."/>
        </authorList>
    </citation>
    <scope>NUCLEOTIDE SEQUENCE</scope>
    <source>
        <strain evidence="2">CtakU3</strain>
    </source>
</reference>
<feature type="region of interest" description="Disordered" evidence="1">
    <location>
        <begin position="144"/>
        <end position="163"/>
    </location>
</feature>
<feature type="region of interest" description="Disordered" evidence="1">
    <location>
        <begin position="88"/>
        <end position="131"/>
    </location>
</feature>